<dbReference type="NCBIfam" id="NF040570">
    <property type="entry name" value="guided_TnpB"/>
    <property type="match status" value="1"/>
</dbReference>
<evidence type="ECO:0000313" key="7">
    <source>
        <dbReference type="EMBL" id="RQH57639.1"/>
    </source>
</evidence>
<name>A0A3N6PFR2_9CYAN</name>
<dbReference type="GO" id="GO:0006310">
    <property type="term" value="P:DNA recombination"/>
    <property type="evidence" value="ECO:0007669"/>
    <property type="project" value="UniProtKB-KW"/>
</dbReference>
<evidence type="ECO:0000259" key="5">
    <source>
        <dbReference type="Pfam" id="PF01385"/>
    </source>
</evidence>
<gene>
    <name evidence="7" type="ORF">D5R40_00155</name>
</gene>
<dbReference type="EMBL" id="RCBY01000001">
    <property type="protein sequence ID" value="RQH57639.1"/>
    <property type="molecule type" value="Genomic_DNA"/>
</dbReference>
<keyword evidence="3" id="KW-0238">DNA-binding</keyword>
<dbReference type="InterPro" id="IPR001959">
    <property type="entry name" value="Transposase"/>
</dbReference>
<dbReference type="InterPro" id="IPR010095">
    <property type="entry name" value="Cas12f1-like_TNB"/>
</dbReference>
<feature type="domain" description="Probable transposase IS891/IS1136/IS1341" evidence="5">
    <location>
        <begin position="179"/>
        <end position="286"/>
    </location>
</feature>
<keyword evidence="8" id="KW-1185">Reference proteome</keyword>
<dbReference type="Pfam" id="PF01385">
    <property type="entry name" value="OrfB_IS605"/>
    <property type="match status" value="1"/>
</dbReference>
<dbReference type="GO" id="GO:0032196">
    <property type="term" value="P:transposition"/>
    <property type="evidence" value="ECO:0007669"/>
    <property type="project" value="UniProtKB-KW"/>
</dbReference>
<evidence type="ECO:0000259" key="6">
    <source>
        <dbReference type="Pfam" id="PF07282"/>
    </source>
</evidence>
<dbReference type="Proteomes" id="UP000269154">
    <property type="component" value="Unassembled WGS sequence"/>
</dbReference>
<evidence type="ECO:0000256" key="3">
    <source>
        <dbReference type="ARBA" id="ARBA00023125"/>
    </source>
</evidence>
<dbReference type="AlphaFoldDB" id="A0A3N6PFR2"/>
<evidence type="ECO:0000256" key="4">
    <source>
        <dbReference type="ARBA" id="ARBA00023172"/>
    </source>
</evidence>
<feature type="domain" description="Cas12f1-like TNB" evidence="6">
    <location>
        <begin position="305"/>
        <end position="381"/>
    </location>
</feature>
<evidence type="ECO:0000256" key="1">
    <source>
        <dbReference type="ARBA" id="ARBA00008761"/>
    </source>
</evidence>
<comment type="caution">
    <text evidence="7">The sequence shown here is derived from an EMBL/GenBank/DDBJ whole genome shotgun (WGS) entry which is preliminary data.</text>
</comment>
<comment type="similarity">
    <text evidence="1">In the C-terminal section; belongs to the transposase 35 family.</text>
</comment>
<reference evidence="7 8" key="1">
    <citation type="journal article" date="2018" name="ACS Chem. Biol.">
        <title>Ketoreductase domain dysfunction expands chemodiversity: malyngamide biosynthesis in the cyanobacterium Okeania hirsuta.</title>
        <authorList>
            <person name="Moss N.A."/>
            <person name="Leao T."/>
            <person name="Rankin M."/>
            <person name="McCullough T.M."/>
            <person name="Qu P."/>
            <person name="Korobeynikov A."/>
            <person name="Smith J.L."/>
            <person name="Gerwick L."/>
            <person name="Gerwick W.H."/>
        </authorList>
    </citation>
    <scope>NUCLEOTIDE SEQUENCE [LARGE SCALE GENOMIC DNA]</scope>
    <source>
        <strain evidence="7 8">PAB10Feb10-1</strain>
    </source>
</reference>
<keyword evidence="4" id="KW-0233">DNA recombination</keyword>
<evidence type="ECO:0000313" key="8">
    <source>
        <dbReference type="Proteomes" id="UP000269154"/>
    </source>
</evidence>
<proteinExistence type="inferred from homology"/>
<dbReference type="OrthoDB" id="442799at2"/>
<evidence type="ECO:0000256" key="2">
    <source>
        <dbReference type="ARBA" id="ARBA00022578"/>
    </source>
</evidence>
<keyword evidence="2" id="KW-0815">Transposition</keyword>
<dbReference type="Pfam" id="PF07282">
    <property type="entry name" value="Cas12f1-like_TNB"/>
    <property type="match status" value="1"/>
</dbReference>
<accession>A0A3N6PFR2</accession>
<organism evidence="7 8">
    <name type="scientific">Okeania hirsuta</name>
    <dbReference type="NCBI Taxonomy" id="1458930"/>
    <lineage>
        <taxon>Bacteria</taxon>
        <taxon>Bacillati</taxon>
        <taxon>Cyanobacteriota</taxon>
        <taxon>Cyanophyceae</taxon>
        <taxon>Oscillatoriophycideae</taxon>
        <taxon>Oscillatoriales</taxon>
        <taxon>Microcoleaceae</taxon>
        <taxon>Okeania</taxon>
    </lineage>
</organism>
<sequence length="411" mass="47239">MKLIEKHIIKPNHCNYKEIDKLCFLSKNLFNAVNYIVRQEFIFNQKYLNSAQTYHLIKESVDYKAIPRKVSCQIIRLVDRCWSSFFASLKDYSENPHKYLGKPNLPRYKDKLKGRCVTIYPAQAISKRGLKKGFLEPSGTNISIPTKIQGKVNEIRLVPRNGYYIFEAVYEVESGIPIDNNRVAAIDLGLSNLATVSSNVKEFQPFIINGKPLKSINQYYNKKRGELQSKLQKQGVECFNSNKINKLTRKRNLKVETYLHQASRKIINNLRENKIGTLVIGNNQKWKQEINIGKRNNQNFVQIPHHKFIEQLTYKAELVGIKVIINEESYTSKASFLDLDNIPNYQKGVKHKFSGQRIKRGLYKSKNGLLINPDLNGSYNILRKAVPNAYADGIEGLGVVPFRVTPGKVSW</sequence>
<dbReference type="GO" id="GO:0003677">
    <property type="term" value="F:DNA binding"/>
    <property type="evidence" value="ECO:0007669"/>
    <property type="project" value="UniProtKB-KW"/>
</dbReference>
<protein>
    <submittedName>
        <fullName evidence="7">Transposase</fullName>
    </submittedName>
</protein>
<dbReference type="NCBIfam" id="TIGR01766">
    <property type="entry name" value="IS200/IS605 family accessory protein TnpB-like domain"/>
    <property type="match status" value="1"/>
</dbReference>